<accession>A0A7I7QYJ8</accession>
<reference evidence="2 3" key="1">
    <citation type="journal article" date="2019" name="Emerg. Microbes Infect.">
        <title>Comprehensive subspecies identification of 175 nontuberculous mycobacteria species based on 7547 genomic profiles.</title>
        <authorList>
            <person name="Matsumoto Y."/>
            <person name="Kinjo T."/>
            <person name="Motooka D."/>
            <person name="Nabeya D."/>
            <person name="Jung N."/>
            <person name="Uechi K."/>
            <person name="Horii T."/>
            <person name="Iida T."/>
            <person name="Fujita J."/>
            <person name="Nakamura S."/>
        </authorList>
    </citation>
    <scope>NUCLEOTIDE SEQUENCE [LARGE SCALE GENOMIC DNA]</scope>
    <source>
        <strain evidence="2 3">JCM 17899</strain>
    </source>
</reference>
<dbReference type="Pfam" id="PF12680">
    <property type="entry name" value="SnoaL_2"/>
    <property type="match status" value="1"/>
</dbReference>
<dbReference type="GO" id="GO:0016853">
    <property type="term" value="F:isomerase activity"/>
    <property type="evidence" value="ECO:0007669"/>
    <property type="project" value="UniProtKB-KW"/>
</dbReference>
<evidence type="ECO:0000259" key="1">
    <source>
        <dbReference type="Pfam" id="PF12680"/>
    </source>
</evidence>
<dbReference type="AlphaFoldDB" id="A0A7I7QYJ8"/>
<dbReference type="InterPro" id="IPR037401">
    <property type="entry name" value="SnoaL-like"/>
</dbReference>
<dbReference type="KEGG" id="msei:MSEDJ_55200"/>
<name>A0A7I7QYJ8_9MYCO</name>
<protein>
    <submittedName>
        <fullName evidence="2">Steroid Delta-isomerase</fullName>
    </submittedName>
</protein>
<sequence length="127" mass="13942">MPLMPSAEQITQTVHRYLEAVEKGATDEIADLYASDATVEDPVGGEVHIGRQAIHGFYSNIAGANCQSEMVTLRALGHEAAFFWRLTVKFGDAGGMRIDIISVMTFDDEAKIASMKAYWSQDDVTQL</sequence>
<organism evidence="2 3">
    <name type="scientific">Mycolicibacterium sediminis</name>
    <dbReference type="NCBI Taxonomy" id="1286180"/>
    <lineage>
        <taxon>Bacteria</taxon>
        <taxon>Bacillati</taxon>
        <taxon>Actinomycetota</taxon>
        <taxon>Actinomycetes</taxon>
        <taxon>Mycobacteriales</taxon>
        <taxon>Mycobacteriaceae</taxon>
        <taxon>Mycolicibacterium</taxon>
    </lineage>
</organism>
<dbReference type="Proteomes" id="UP000467193">
    <property type="component" value="Chromosome"/>
</dbReference>
<keyword evidence="2" id="KW-0413">Isomerase</keyword>
<proteinExistence type="predicted"/>
<keyword evidence="3" id="KW-1185">Reference proteome</keyword>
<feature type="domain" description="SnoaL-like" evidence="1">
    <location>
        <begin position="14"/>
        <end position="114"/>
    </location>
</feature>
<dbReference type="InterPro" id="IPR032710">
    <property type="entry name" value="NTF2-like_dom_sf"/>
</dbReference>
<dbReference type="SUPFAM" id="SSF54427">
    <property type="entry name" value="NTF2-like"/>
    <property type="match status" value="1"/>
</dbReference>
<gene>
    <name evidence="2" type="ORF">MSEDJ_55200</name>
</gene>
<evidence type="ECO:0000313" key="3">
    <source>
        <dbReference type="Proteomes" id="UP000467193"/>
    </source>
</evidence>
<dbReference type="Gene3D" id="3.10.450.50">
    <property type="match status" value="1"/>
</dbReference>
<evidence type="ECO:0000313" key="2">
    <source>
        <dbReference type="EMBL" id="BBY31424.1"/>
    </source>
</evidence>
<dbReference type="EMBL" id="AP022588">
    <property type="protein sequence ID" value="BBY31424.1"/>
    <property type="molecule type" value="Genomic_DNA"/>
</dbReference>